<reference evidence="1 2" key="1">
    <citation type="submission" date="2017-07" db="EMBL/GenBank/DDBJ databases">
        <title>Annotated genome sequence of Bacterioplanes sanyensis isolated from Red Sea.</title>
        <authorList>
            <person name="Rehman Z.U."/>
        </authorList>
    </citation>
    <scope>NUCLEOTIDE SEQUENCE [LARGE SCALE GENOMIC DNA]</scope>
    <source>
        <strain evidence="1 2">NV9</strain>
    </source>
</reference>
<keyword evidence="1" id="KW-0238">DNA-binding</keyword>
<accession>A0A222FPB4</accession>
<dbReference type="Proteomes" id="UP000202440">
    <property type="component" value="Chromosome"/>
</dbReference>
<keyword evidence="2" id="KW-1185">Reference proteome</keyword>
<organism evidence="1 2">
    <name type="scientific">Bacterioplanes sanyensis</name>
    <dbReference type="NCBI Taxonomy" id="1249553"/>
    <lineage>
        <taxon>Bacteria</taxon>
        <taxon>Pseudomonadati</taxon>
        <taxon>Pseudomonadota</taxon>
        <taxon>Gammaproteobacteria</taxon>
        <taxon>Oceanospirillales</taxon>
        <taxon>Oceanospirillaceae</taxon>
        <taxon>Bacterioplanes</taxon>
    </lineage>
</organism>
<evidence type="ECO:0000313" key="2">
    <source>
        <dbReference type="Proteomes" id="UP000202440"/>
    </source>
</evidence>
<dbReference type="AlphaFoldDB" id="A0A222FPB4"/>
<dbReference type="Gene3D" id="1.10.1660.20">
    <property type="match status" value="1"/>
</dbReference>
<dbReference type="GO" id="GO:0003677">
    <property type="term" value="F:DNA binding"/>
    <property type="evidence" value="ECO:0007669"/>
    <property type="project" value="UniProtKB-KW"/>
</dbReference>
<dbReference type="InterPro" id="IPR038137">
    <property type="entry name" value="Excisionase-like_sf"/>
</dbReference>
<dbReference type="RefSeq" id="WP_094061521.1">
    <property type="nucleotide sequence ID" value="NZ_CP022530.1"/>
</dbReference>
<dbReference type="SUPFAM" id="SSF46955">
    <property type="entry name" value="Putative DNA-binding domain"/>
    <property type="match status" value="1"/>
</dbReference>
<dbReference type="EMBL" id="CP022530">
    <property type="protein sequence ID" value="ASP40354.1"/>
    <property type="molecule type" value="Genomic_DNA"/>
</dbReference>
<protein>
    <submittedName>
        <fullName evidence="1">DNA-binding protein</fullName>
    </submittedName>
</protein>
<dbReference type="KEGG" id="bsan:CHH28_17460"/>
<evidence type="ECO:0000313" key="1">
    <source>
        <dbReference type="EMBL" id="ASP40354.1"/>
    </source>
</evidence>
<name>A0A222FPB4_9GAMM</name>
<dbReference type="InterPro" id="IPR009061">
    <property type="entry name" value="DNA-bd_dom_put_sf"/>
</dbReference>
<sequence>MNQKLMSVSEWRDQRFIGKPPAYSTVKRWIKNGELPAKQLGGTWYVIVSEEQNTTGDALVDAVLRAQ</sequence>
<proteinExistence type="predicted"/>
<gene>
    <name evidence="1" type="ORF">CHH28_17460</name>
</gene>
<dbReference type="OrthoDB" id="6121347at2"/>